<sequence length="12" mass="1369">MIQVPGLIPTNW</sequence>
<reference evidence="1" key="2">
    <citation type="journal article" date="2015" name="Fish Shellfish Immunol.">
        <title>Early steps in the European eel (Anguilla anguilla)-Vibrio vulnificus interaction in the gills: Role of the RtxA13 toxin.</title>
        <authorList>
            <person name="Callol A."/>
            <person name="Pajuelo D."/>
            <person name="Ebbesson L."/>
            <person name="Teles M."/>
            <person name="MacKenzie S."/>
            <person name="Amaro C."/>
        </authorList>
    </citation>
    <scope>NUCLEOTIDE SEQUENCE</scope>
</reference>
<proteinExistence type="predicted"/>
<organism evidence="1">
    <name type="scientific">Anguilla anguilla</name>
    <name type="common">European freshwater eel</name>
    <name type="synonym">Muraena anguilla</name>
    <dbReference type="NCBI Taxonomy" id="7936"/>
    <lineage>
        <taxon>Eukaryota</taxon>
        <taxon>Metazoa</taxon>
        <taxon>Chordata</taxon>
        <taxon>Craniata</taxon>
        <taxon>Vertebrata</taxon>
        <taxon>Euteleostomi</taxon>
        <taxon>Actinopterygii</taxon>
        <taxon>Neopterygii</taxon>
        <taxon>Teleostei</taxon>
        <taxon>Anguilliformes</taxon>
        <taxon>Anguillidae</taxon>
        <taxon>Anguilla</taxon>
    </lineage>
</organism>
<reference evidence="1" key="1">
    <citation type="submission" date="2014-11" db="EMBL/GenBank/DDBJ databases">
        <authorList>
            <person name="Amaro Gonzalez C."/>
        </authorList>
    </citation>
    <scope>NUCLEOTIDE SEQUENCE</scope>
</reference>
<dbReference type="EMBL" id="GBXM01082266">
    <property type="protein sequence ID" value="JAH26311.1"/>
    <property type="molecule type" value="Transcribed_RNA"/>
</dbReference>
<evidence type="ECO:0000313" key="1">
    <source>
        <dbReference type="EMBL" id="JAH26311.1"/>
    </source>
</evidence>
<name>A0A0E9RB10_ANGAN</name>
<protein>
    <submittedName>
        <fullName evidence="1">Uncharacterized protein</fullName>
    </submittedName>
</protein>
<accession>A0A0E9RB10</accession>